<dbReference type="SUPFAM" id="SSF56672">
    <property type="entry name" value="DNA/RNA polymerases"/>
    <property type="match status" value="1"/>
</dbReference>
<keyword evidence="5" id="KW-0378">Hydrolase</keyword>
<evidence type="ECO:0000256" key="1">
    <source>
        <dbReference type="ARBA" id="ARBA00022679"/>
    </source>
</evidence>
<reference evidence="10" key="1">
    <citation type="journal article" date="2019" name="Sci. Rep.">
        <title>Draft genome of Tanacetum cinerariifolium, the natural source of mosquito coil.</title>
        <authorList>
            <person name="Yamashiro T."/>
            <person name="Shiraishi A."/>
            <person name="Satake H."/>
            <person name="Nakayama K."/>
        </authorList>
    </citation>
    <scope>NUCLEOTIDE SEQUENCE</scope>
</reference>
<evidence type="ECO:0000256" key="5">
    <source>
        <dbReference type="ARBA" id="ARBA00022801"/>
    </source>
</evidence>
<keyword evidence="1" id="KW-0808">Transferase</keyword>
<evidence type="ECO:0000256" key="3">
    <source>
        <dbReference type="ARBA" id="ARBA00022722"/>
    </source>
</evidence>
<dbReference type="PANTHER" id="PTHR33067">
    <property type="entry name" value="RNA-DIRECTED DNA POLYMERASE-RELATED"/>
    <property type="match status" value="1"/>
</dbReference>
<dbReference type="InterPro" id="IPR043502">
    <property type="entry name" value="DNA/RNA_pol_sf"/>
</dbReference>
<keyword evidence="7" id="KW-0175">Coiled coil</keyword>
<dbReference type="GO" id="GO:0003676">
    <property type="term" value="F:nucleic acid binding"/>
    <property type="evidence" value="ECO:0007669"/>
    <property type="project" value="InterPro"/>
</dbReference>
<dbReference type="PROSITE" id="PS50994">
    <property type="entry name" value="INTEGRASE"/>
    <property type="match status" value="1"/>
</dbReference>
<dbReference type="InterPro" id="IPR012337">
    <property type="entry name" value="RNaseH-like_sf"/>
</dbReference>
<sequence length="1718" mass="195633">MGIVPMELILEQPQQGISHEVSVSAEGVEECKRKVKIKGEKKKPSLHLRQKPEHQSDTKVFTMTMEILLEPTSYKLLVADERQVLDELYRGTHILFGSLEKSASTPIDTDKPLLKDPDGEDVDVHTYRSMIGSLMYLTSPRPDIMFAVNPHGFTGNIKGEWRYLFPVEPQFITTCSYPTNQDFRYSDVFEYEGVNTPRCDEDRLDLMELTVLLLPKVEKVRIGVNTASFCCQAYVTTVNDVTRLQALVDKKKVVVTEATIRGALRLDDEEGVDCLPNEEIFAELTRMGYEKPSTMLTFYKAFFSSQWNLVRNVDSTTKFYMYPRFLQLIIRKQVGDLSTHTTKYTFPALTQKVFANMKRVGDADENVKEVNAGDAPEGDDSVAHGEVPTVAEEQSIPSPTPPTLPPQPPQDIPSTSQVQQTPPQSPQVQPPSPQPQPQPQPQQAAEFSMNLLQEVMDTCAALTRRVEHLEIDKVAQALEITKLKKGGQGRMIAEMDQDDAVVLEDNKEEDREVADAVKDVEEAKEDETKPAKVQEVVDVVTIAKLITKVVTAASETITAASAIITTTEAQVLAATTATLTAAPARVAAAPSRRRKGVVKGILVEEPKPLKKKQQIEQDEQYAKELHAELNKDIDWDEAIDHVKRKAKEDPIVKRYQVLKKKPQTEAQARKNMMMYLKNVAGLKMDYFKGISYDDIRLIFEAKFNLNVAFLLKIKEQIEEDKKRALQKLNETLAERAAKRRKLDEEVPVVDYQIIKMNNKPYYKIIRADDTHQLYISFLTLLRNFDREDLEALWSLVKERFSITKPKNFSDDFLLVTLGAIFEKPDIHAQIWKNQRTVHGSTKVKGWKLLESCGYIDAAKTKLRLLNIKCCCWNKNEEITKRTPNVVEPEIHTIIEVAPMADNRAMEKLLQAPTEGYGKAIVIPKINADHFEIKTNLLQLVQANPHHGFERENPHNHINNFKRITSTLKFRDVPNDVIKLMMFPYSHEGSARVWMNMNSRENASKTDDRIDKLADQISTLVDTVSKKVVTLATTSPKPNIPYPSRLNDQKLHEKDTNQMEKFFQIFQDLHFDISYANALLLMPKFSSTIKCLLANKDKLFELVKISLNENYSVMLLKKLLKKLGDLDKFLIPCDLPGMDVCHALADLGASINLMPLSIWKKLSLPELTPTRMTLELANRSITHPKGVAEDVFVKVGKFHFPIDFVVVDFEADPRVLLILGRFFLRTVRALIDVYVEEITLRVNDEAVTFNLNQTTRYSFTYDDMSVNRIDVIDVATEEYAQEMLSFSNNSSGGNPTLTSKSIIFDYSPSLTPFEGSVDKLPVIIAKDLKYDEKEALLKEDYKPAVQSQRRVNPKIHEVIKKEVIKLLDAGMIYLIFDSPWVGPIHCVPKKGGITVVENENNELIPTRLVTDCIDAFETLKKKLTEAPILVVPDWNLPFELIIVYTDHSALKYLLSKQDAKPRLLRWVLLLQEFDIIIRDKKGTKNLVADHLSRLENPHKEVFENKDINENFPLETLGKISSGSIPWFTDFPNFYAGNFIVKRMSSQQKKKFFKDVKHYFWDDPYLFCIYADQIIRRCVHGQEANDILRSCHEGPTRGHHGANFIAKKVFDAGKISQREKMPQNFIQVCEIFNAWGIDFMGPFSSSRGNRAIISDRGTHFCNDKFAKVMSKYGVTHRLATAYHPQTSGKVEVLNRGLKRILERTVGENCASWFEKLEDAL</sequence>
<keyword evidence="3" id="KW-0540">Nuclease</keyword>
<dbReference type="Pfam" id="PF17917">
    <property type="entry name" value="RT_RNaseH"/>
    <property type="match status" value="1"/>
</dbReference>
<evidence type="ECO:0000256" key="6">
    <source>
        <dbReference type="ARBA" id="ARBA00022918"/>
    </source>
</evidence>
<gene>
    <name evidence="10" type="ORF">Tci_014982</name>
</gene>
<dbReference type="Gene3D" id="3.30.420.10">
    <property type="entry name" value="Ribonuclease H-like superfamily/Ribonuclease H"/>
    <property type="match status" value="1"/>
</dbReference>
<dbReference type="GO" id="GO:0004519">
    <property type="term" value="F:endonuclease activity"/>
    <property type="evidence" value="ECO:0007669"/>
    <property type="project" value="UniProtKB-KW"/>
</dbReference>
<feature type="compositionally biased region" description="Low complexity" evidence="8">
    <location>
        <begin position="412"/>
        <end position="422"/>
    </location>
</feature>
<keyword evidence="6 10" id="KW-0695">RNA-directed DNA polymerase</keyword>
<dbReference type="Gene3D" id="3.10.10.10">
    <property type="entry name" value="HIV Type 1 Reverse Transcriptase, subunit A, domain 1"/>
    <property type="match status" value="1"/>
</dbReference>
<feature type="coiled-coil region" evidence="7">
    <location>
        <begin position="707"/>
        <end position="745"/>
    </location>
</feature>
<feature type="compositionally biased region" description="Pro residues" evidence="8">
    <location>
        <begin position="423"/>
        <end position="440"/>
    </location>
</feature>
<dbReference type="InterPro" id="IPR021109">
    <property type="entry name" value="Peptidase_aspartic_dom_sf"/>
</dbReference>
<name>A0A6L2K555_TANCI</name>
<dbReference type="PANTHER" id="PTHR33067:SF35">
    <property type="entry name" value="ASPARTIC PEPTIDASE DDI1-TYPE DOMAIN-CONTAINING PROTEIN"/>
    <property type="match status" value="1"/>
</dbReference>
<dbReference type="SUPFAM" id="SSF53098">
    <property type="entry name" value="Ribonuclease H-like"/>
    <property type="match status" value="1"/>
</dbReference>
<evidence type="ECO:0000256" key="2">
    <source>
        <dbReference type="ARBA" id="ARBA00022695"/>
    </source>
</evidence>
<proteinExistence type="predicted"/>
<dbReference type="InterPro" id="IPR036397">
    <property type="entry name" value="RNaseH_sf"/>
</dbReference>
<feature type="domain" description="Integrase catalytic" evidence="9">
    <location>
        <begin position="1648"/>
        <end position="1718"/>
    </location>
</feature>
<evidence type="ECO:0000313" key="10">
    <source>
        <dbReference type="EMBL" id="GEU43004.1"/>
    </source>
</evidence>
<evidence type="ECO:0000256" key="8">
    <source>
        <dbReference type="SAM" id="MobiDB-lite"/>
    </source>
</evidence>
<dbReference type="EMBL" id="BKCJ010001647">
    <property type="protein sequence ID" value="GEU43004.1"/>
    <property type="molecule type" value="Genomic_DNA"/>
</dbReference>
<dbReference type="GO" id="GO:0016787">
    <property type="term" value="F:hydrolase activity"/>
    <property type="evidence" value="ECO:0007669"/>
    <property type="project" value="UniProtKB-KW"/>
</dbReference>
<keyword evidence="2" id="KW-0548">Nucleotidyltransferase</keyword>
<dbReference type="InterPro" id="IPR001584">
    <property type="entry name" value="Integrase_cat-core"/>
</dbReference>
<feature type="region of interest" description="Disordered" evidence="8">
    <location>
        <begin position="388"/>
        <end position="444"/>
    </location>
</feature>
<dbReference type="GO" id="GO:0015074">
    <property type="term" value="P:DNA integration"/>
    <property type="evidence" value="ECO:0007669"/>
    <property type="project" value="InterPro"/>
</dbReference>
<dbReference type="SUPFAM" id="SSF50630">
    <property type="entry name" value="Acid proteases"/>
    <property type="match status" value="1"/>
</dbReference>
<evidence type="ECO:0000259" key="9">
    <source>
        <dbReference type="PROSITE" id="PS50994"/>
    </source>
</evidence>
<organism evidence="10">
    <name type="scientific">Tanacetum cinerariifolium</name>
    <name type="common">Dalmatian daisy</name>
    <name type="synonym">Chrysanthemum cinerariifolium</name>
    <dbReference type="NCBI Taxonomy" id="118510"/>
    <lineage>
        <taxon>Eukaryota</taxon>
        <taxon>Viridiplantae</taxon>
        <taxon>Streptophyta</taxon>
        <taxon>Embryophyta</taxon>
        <taxon>Tracheophyta</taxon>
        <taxon>Spermatophyta</taxon>
        <taxon>Magnoliopsida</taxon>
        <taxon>eudicotyledons</taxon>
        <taxon>Gunneridae</taxon>
        <taxon>Pentapetalae</taxon>
        <taxon>asterids</taxon>
        <taxon>campanulids</taxon>
        <taxon>Asterales</taxon>
        <taxon>Asteraceae</taxon>
        <taxon>Asteroideae</taxon>
        <taxon>Anthemideae</taxon>
        <taxon>Anthemidinae</taxon>
        <taxon>Tanacetum</taxon>
    </lineage>
</organism>
<dbReference type="Gene3D" id="2.40.70.10">
    <property type="entry name" value="Acid Proteases"/>
    <property type="match status" value="1"/>
</dbReference>
<accession>A0A6L2K555</accession>
<evidence type="ECO:0000256" key="7">
    <source>
        <dbReference type="SAM" id="Coils"/>
    </source>
</evidence>
<protein>
    <submittedName>
        <fullName evidence="10">Reverse transcriptase domain-containing protein</fullName>
    </submittedName>
</protein>
<dbReference type="GO" id="GO:0003964">
    <property type="term" value="F:RNA-directed DNA polymerase activity"/>
    <property type="evidence" value="ECO:0007669"/>
    <property type="project" value="UniProtKB-KW"/>
</dbReference>
<evidence type="ECO:0000256" key="4">
    <source>
        <dbReference type="ARBA" id="ARBA00022759"/>
    </source>
</evidence>
<comment type="caution">
    <text evidence="10">The sequence shown here is derived from an EMBL/GenBank/DDBJ whole genome shotgun (WGS) entry which is preliminary data.</text>
</comment>
<keyword evidence="4" id="KW-0255">Endonuclease</keyword>
<feature type="compositionally biased region" description="Pro residues" evidence="8">
    <location>
        <begin position="398"/>
        <end position="411"/>
    </location>
</feature>
<dbReference type="CDD" id="cd00303">
    <property type="entry name" value="retropepsin_like"/>
    <property type="match status" value="1"/>
</dbReference>
<dbReference type="InterPro" id="IPR041373">
    <property type="entry name" value="RT_RNaseH"/>
</dbReference>